<name>A0A0N5A351_PARTI</name>
<sequence length="339" mass="38272">MRSAKSVKRNRITKHAYENKSHKKQSAKKAMFTRKEWKKTTYSCERKEIVIDFASVAKQNTFYGVPVTQVVDKEEHKKEQIKKEPIKQQKKENKSKGKKTPKPKVKEQVKSEQKVEKKVEVIAQVQNEIKKEQKIEPKQAPKAEIKEEKKIEKEVISEAPKSSSTVNESVKNEAIQNPLTVDVSNKGDVKGMKASVDSGIDFNNAAHSTGSTSPQDDKSGSPSRSAASGNSFFESVSKIVQTALGTAESKPISRLQINHNGGGRQRTHKLLPRDVKFCVKMLEKYGEDFEAMSKSEDNVYMDTPSGIKRKVRIFKESPQYEQWQKAKLEGKTIDDVLSC</sequence>
<dbReference type="WBParaSite" id="PTRK_0001606100.1">
    <property type="protein sequence ID" value="PTRK_0001606100.1"/>
    <property type="gene ID" value="PTRK_0001606100"/>
</dbReference>
<protein>
    <submittedName>
        <fullName evidence="3">Nucleolar protein 16</fullName>
    </submittedName>
</protein>
<dbReference type="Proteomes" id="UP000038045">
    <property type="component" value="Unplaced"/>
</dbReference>
<dbReference type="AlphaFoldDB" id="A0A0N5A351"/>
<dbReference type="InterPro" id="IPR019002">
    <property type="entry name" value="Ribosome_biogenesis_Nop16"/>
</dbReference>
<keyword evidence="2" id="KW-1185">Reference proteome</keyword>
<feature type="compositionally biased region" description="Polar residues" evidence="1">
    <location>
        <begin position="160"/>
        <end position="183"/>
    </location>
</feature>
<feature type="region of interest" description="Disordered" evidence="1">
    <location>
        <begin position="73"/>
        <end position="113"/>
    </location>
</feature>
<feature type="region of interest" description="Disordered" evidence="1">
    <location>
        <begin position="1"/>
        <end position="32"/>
    </location>
</feature>
<feature type="compositionally biased region" description="Basic and acidic residues" evidence="1">
    <location>
        <begin position="73"/>
        <end position="95"/>
    </location>
</feature>
<feature type="compositionally biased region" description="Basic residues" evidence="1">
    <location>
        <begin position="1"/>
        <end position="14"/>
    </location>
</feature>
<evidence type="ECO:0000313" key="3">
    <source>
        <dbReference type="WBParaSite" id="PTRK_0001606100.1"/>
    </source>
</evidence>
<feature type="compositionally biased region" description="Basic and acidic residues" evidence="1">
    <location>
        <begin position="104"/>
        <end position="113"/>
    </location>
</feature>
<feature type="compositionally biased region" description="Polar residues" evidence="1">
    <location>
        <begin position="205"/>
        <end position="229"/>
    </location>
</feature>
<proteinExistence type="predicted"/>
<accession>A0A0N5A351</accession>
<feature type="compositionally biased region" description="Basic and acidic residues" evidence="1">
    <location>
        <begin position="130"/>
        <end position="156"/>
    </location>
</feature>
<feature type="region of interest" description="Disordered" evidence="1">
    <location>
        <begin position="130"/>
        <end position="229"/>
    </location>
</feature>
<evidence type="ECO:0000256" key="1">
    <source>
        <dbReference type="SAM" id="MobiDB-lite"/>
    </source>
</evidence>
<reference evidence="3" key="1">
    <citation type="submission" date="2017-02" db="UniProtKB">
        <authorList>
            <consortium name="WormBaseParasite"/>
        </authorList>
    </citation>
    <scope>IDENTIFICATION</scope>
</reference>
<evidence type="ECO:0000313" key="2">
    <source>
        <dbReference type="Proteomes" id="UP000038045"/>
    </source>
</evidence>
<organism evidence="2 3">
    <name type="scientific">Parastrongyloides trichosuri</name>
    <name type="common">Possum-specific nematode worm</name>
    <dbReference type="NCBI Taxonomy" id="131310"/>
    <lineage>
        <taxon>Eukaryota</taxon>
        <taxon>Metazoa</taxon>
        <taxon>Ecdysozoa</taxon>
        <taxon>Nematoda</taxon>
        <taxon>Chromadorea</taxon>
        <taxon>Rhabditida</taxon>
        <taxon>Tylenchina</taxon>
        <taxon>Panagrolaimomorpha</taxon>
        <taxon>Strongyloidoidea</taxon>
        <taxon>Strongyloididae</taxon>
        <taxon>Parastrongyloides</taxon>
    </lineage>
</organism>
<dbReference type="STRING" id="131310.A0A0N5A351"/>
<dbReference type="Pfam" id="PF09420">
    <property type="entry name" value="Nop16"/>
    <property type="match status" value="1"/>
</dbReference>